<name>A0ABP8NCV6_9BACT</name>
<comment type="caution">
    <text evidence="1">The sequence shown here is derived from an EMBL/GenBank/DDBJ whole genome shotgun (WGS) entry which is preliminary data.</text>
</comment>
<dbReference type="Proteomes" id="UP001501175">
    <property type="component" value="Unassembled WGS sequence"/>
</dbReference>
<dbReference type="RefSeq" id="WP_345247014.1">
    <property type="nucleotide sequence ID" value="NZ_BAABHD010000076.1"/>
</dbReference>
<protein>
    <submittedName>
        <fullName evidence="1">Uncharacterized protein</fullName>
    </submittedName>
</protein>
<gene>
    <name evidence="1" type="ORF">GCM10023189_43380</name>
</gene>
<dbReference type="EMBL" id="BAABHD010000076">
    <property type="protein sequence ID" value="GAA4464297.1"/>
    <property type="molecule type" value="Genomic_DNA"/>
</dbReference>
<evidence type="ECO:0000313" key="1">
    <source>
        <dbReference type="EMBL" id="GAA4464297.1"/>
    </source>
</evidence>
<sequence length="114" mass="12875">MTMIAAQVATIQDVVAFIQNNYSRMYQDTYTSPLGQPGVVTTWEFEQQTLPLALAEAARDFFPKKDLSYVVHQSKDEQSHTTVGIRASNGSLPGWANMTYVVKRFVTQRGRRSK</sequence>
<evidence type="ECO:0000313" key="2">
    <source>
        <dbReference type="Proteomes" id="UP001501175"/>
    </source>
</evidence>
<keyword evidence="2" id="KW-1185">Reference proteome</keyword>
<organism evidence="1 2">
    <name type="scientific">Nibrella saemangeumensis</name>
    <dbReference type="NCBI Taxonomy" id="1084526"/>
    <lineage>
        <taxon>Bacteria</taxon>
        <taxon>Pseudomonadati</taxon>
        <taxon>Bacteroidota</taxon>
        <taxon>Cytophagia</taxon>
        <taxon>Cytophagales</taxon>
        <taxon>Spirosomataceae</taxon>
        <taxon>Nibrella</taxon>
    </lineage>
</organism>
<proteinExistence type="predicted"/>
<reference evidence="2" key="1">
    <citation type="journal article" date="2019" name="Int. J. Syst. Evol. Microbiol.">
        <title>The Global Catalogue of Microorganisms (GCM) 10K type strain sequencing project: providing services to taxonomists for standard genome sequencing and annotation.</title>
        <authorList>
            <consortium name="The Broad Institute Genomics Platform"/>
            <consortium name="The Broad Institute Genome Sequencing Center for Infectious Disease"/>
            <person name="Wu L."/>
            <person name="Ma J."/>
        </authorList>
    </citation>
    <scope>NUCLEOTIDE SEQUENCE [LARGE SCALE GENOMIC DNA]</scope>
    <source>
        <strain evidence="2">JCM 17927</strain>
    </source>
</reference>
<accession>A0ABP8NCV6</accession>